<dbReference type="InterPro" id="IPR030395">
    <property type="entry name" value="GP_PDE_dom"/>
</dbReference>
<dbReference type="Proteomes" id="UP001139006">
    <property type="component" value="Unassembled WGS sequence"/>
</dbReference>
<dbReference type="RefSeq" id="WP_253361745.1">
    <property type="nucleotide sequence ID" value="NZ_JAIULA010000022.1"/>
</dbReference>
<dbReference type="InterPro" id="IPR017946">
    <property type="entry name" value="PLC-like_Pdiesterase_TIM-brl"/>
</dbReference>
<protein>
    <submittedName>
        <fullName evidence="2">Glycerophosphodiester phosphodiesterase</fullName>
    </submittedName>
</protein>
<proteinExistence type="predicted"/>
<accession>A0A9X2FR84</accession>
<dbReference type="PANTHER" id="PTHR46211">
    <property type="entry name" value="GLYCEROPHOSPHORYL DIESTER PHOSPHODIESTERASE"/>
    <property type="match status" value="1"/>
</dbReference>
<organism evidence="2 3">
    <name type="scientific">Ligilactobacillus ubinensis</name>
    <dbReference type="NCBI Taxonomy" id="2876789"/>
    <lineage>
        <taxon>Bacteria</taxon>
        <taxon>Bacillati</taxon>
        <taxon>Bacillota</taxon>
        <taxon>Bacilli</taxon>
        <taxon>Lactobacillales</taxon>
        <taxon>Lactobacillaceae</taxon>
        <taxon>Ligilactobacillus</taxon>
    </lineage>
</organism>
<gene>
    <name evidence="2" type="ORF">LB941_09975</name>
</gene>
<dbReference type="SUPFAM" id="SSF51695">
    <property type="entry name" value="PLC-like phosphodiesterases"/>
    <property type="match status" value="1"/>
</dbReference>
<sequence length="231" mass="26589">MEQEKTLIFGHRGYPAKFPENSLAGFKYACEHGIDGVEFDVHLTKDGIPVIMHDEKIDRTTNGTGLIKQMSFEELSNFRLANGEKIPKLTELLELLVGRDLVVNLEFKTDKIAYPNIERTVLTMVNKFALLNPVIYSSFNLQTLKNCQKILPAEQYCWLTESKVKDPITFIAEEKLAGLHPKHYLDENIVQRIWTIDDEKTARFLLSKHVAGIFTNRFEQMMQLKHSMDNS</sequence>
<name>A0A9X2FR84_9LACO</name>
<evidence type="ECO:0000259" key="1">
    <source>
        <dbReference type="PROSITE" id="PS51704"/>
    </source>
</evidence>
<dbReference type="Pfam" id="PF03009">
    <property type="entry name" value="GDPD"/>
    <property type="match status" value="1"/>
</dbReference>
<dbReference type="EMBL" id="JAIULA010000022">
    <property type="protein sequence ID" value="MCP0887658.1"/>
    <property type="molecule type" value="Genomic_DNA"/>
</dbReference>
<dbReference type="PANTHER" id="PTHR46211:SF1">
    <property type="entry name" value="GLYCEROPHOSPHODIESTER PHOSPHODIESTERASE, CYTOPLASMIC"/>
    <property type="match status" value="1"/>
</dbReference>
<keyword evidence="3" id="KW-1185">Reference proteome</keyword>
<dbReference type="GO" id="GO:0008081">
    <property type="term" value="F:phosphoric diester hydrolase activity"/>
    <property type="evidence" value="ECO:0007669"/>
    <property type="project" value="InterPro"/>
</dbReference>
<feature type="domain" description="GP-PDE" evidence="1">
    <location>
        <begin position="6"/>
        <end position="225"/>
    </location>
</feature>
<reference evidence="2 3" key="1">
    <citation type="journal article" date="2023" name="Int. J. Syst. Evol. Microbiol.">
        <title>Ligilactobacillus ubinensis sp. nov., a novel species isolated from the wild ferment of a durian fruit (Durio zibethinus).</title>
        <authorList>
            <person name="Heng Y.C."/>
            <person name="Menon N."/>
            <person name="Chen B."/>
            <person name="Loo B.Z.L."/>
            <person name="Wong G.W.J."/>
            <person name="Lim A.C.H."/>
            <person name="Silvaraju S."/>
            <person name="Kittelmann S."/>
        </authorList>
    </citation>
    <scope>NUCLEOTIDE SEQUENCE [LARGE SCALE GENOMIC DNA]</scope>
    <source>
        <strain evidence="2 3">WILCCON 0076</strain>
    </source>
</reference>
<dbReference type="AlphaFoldDB" id="A0A9X2FR84"/>
<evidence type="ECO:0000313" key="2">
    <source>
        <dbReference type="EMBL" id="MCP0887658.1"/>
    </source>
</evidence>
<dbReference type="GO" id="GO:0006629">
    <property type="term" value="P:lipid metabolic process"/>
    <property type="evidence" value="ECO:0007669"/>
    <property type="project" value="InterPro"/>
</dbReference>
<dbReference type="PROSITE" id="PS51704">
    <property type="entry name" value="GP_PDE"/>
    <property type="match status" value="1"/>
</dbReference>
<comment type="caution">
    <text evidence="2">The sequence shown here is derived from an EMBL/GenBank/DDBJ whole genome shotgun (WGS) entry which is preliminary data.</text>
</comment>
<dbReference type="Gene3D" id="3.20.20.190">
    <property type="entry name" value="Phosphatidylinositol (PI) phosphodiesterase"/>
    <property type="match status" value="1"/>
</dbReference>
<evidence type="ECO:0000313" key="3">
    <source>
        <dbReference type="Proteomes" id="UP001139006"/>
    </source>
</evidence>